<dbReference type="Gene3D" id="1.10.530.10">
    <property type="match status" value="1"/>
</dbReference>
<dbReference type="CDD" id="cd13925">
    <property type="entry name" value="RPF"/>
    <property type="match status" value="1"/>
</dbReference>
<dbReference type="Pfam" id="PF03990">
    <property type="entry name" value="DUF348"/>
    <property type="match status" value="3"/>
</dbReference>
<evidence type="ECO:0000313" key="6">
    <source>
        <dbReference type="Proteomes" id="UP000294894"/>
    </source>
</evidence>
<dbReference type="Proteomes" id="UP000294894">
    <property type="component" value="Chromosome"/>
</dbReference>
<feature type="domain" description="G5" evidence="4">
    <location>
        <begin position="209"/>
        <end position="290"/>
    </location>
</feature>
<dbReference type="InterPro" id="IPR011098">
    <property type="entry name" value="G5_dom"/>
</dbReference>
<dbReference type="InterPro" id="IPR007137">
    <property type="entry name" value="DUF348"/>
</dbReference>
<evidence type="ECO:0000259" key="4">
    <source>
        <dbReference type="PROSITE" id="PS51109"/>
    </source>
</evidence>
<evidence type="ECO:0000256" key="2">
    <source>
        <dbReference type="ARBA" id="ARBA00022729"/>
    </source>
</evidence>
<dbReference type="InterPro" id="IPR023346">
    <property type="entry name" value="Lysozyme-like_dom_sf"/>
</dbReference>
<dbReference type="AlphaFoldDB" id="A0A4V1BEF0"/>
<evidence type="ECO:0000313" key="5">
    <source>
        <dbReference type="EMBL" id="QBR94392.1"/>
    </source>
</evidence>
<dbReference type="GO" id="GO:0016787">
    <property type="term" value="F:hydrolase activity"/>
    <property type="evidence" value="ECO:0007669"/>
    <property type="project" value="UniProtKB-KW"/>
</dbReference>
<dbReference type="Gene3D" id="2.20.230.10">
    <property type="entry name" value="Resuscitation-promoting factor rpfb"/>
    <property type="match status" value="1"/>
</dbReference>
<dbReference type="SMART" id="SM01208">
    <property type="entry name" value="G5"/>
    <property type="match status" value="1"/>
</dbReference>
<evidence type="ECO:0000256" key="1">
    <source>
        <dbReference type="ARBA" id="ARBA00010830"/>
    </source>
</evidence>
<proteinExistence type="inferred from homology"/>
<reference evidence="5 6" key="1">
    <citation type="submission" date="2019-03" db="EMBL/GenBank/DDBJ databases">
        <title>Three New Species of Nocardioides, Nocardioides euryhalodurans sp. nov., Nocardioides seonyuensis sp. nov. and Nocardioides eburneoflavus sp. nov., Iolated from Soil.</title>
        <authorList>
            <person name="Roh S.G."/>
            <person name="Lee C."/>
            <person name="Kim M.-K."/>
            <person name="Kim S.B."/>
        </authorList>
    </citation>
    <scope>NUCLEOTIDE SEQUENCE [LARGE SCALE GENOMIC DNA]</scope>
    <source>
        <strain evidence="5 6">MMS17-SY117</strain>
    </source>
</reference>
<sequence length="383" mass="40845">MVQTRSFIARLVHSKAVLVGLVAAVVLALAGTTYGYNALNTSVTLSLDGQEREVTAMGDTVGAVLESEGIEVGEHDLVAPGLDEEVSDGSAISIRFGRPLELTVDGDTETHWVTATDVASALGEIGSRYAGAELSVSRGGSIDREGMALEIVTEKKIEVALAGKKPVTRKVTALTPRDALEELGVKVDKDDKVTPGPKAELEDGDRIVFTDLRVVTKRVKSEAIDFSTVERADGSMLEGETETVRSGESGARDVTYEITFRNGELVARKVLRQEVLREPVDAIVKYGTKEEPEPVATTNYASGSTVWDQLAQCESGGNWAINTGNGYYGGLQFSLGTWQAYGGPGMPHQQSRETQIAIAEKVRAATGGYGSWPHCSQSLGLPQ</sequence>
<keyword evidence="6" id="KW-1185">Reference proteome</keyword>
<keyword evidence="2" id="KW-0732">Signal</keyword>
<dbReference type="KEGG" id="noy:EXE57_08510"/>
<gene>
    <name evidence="5" type="ORF">EXE57_08510</name>
</gene>
<dbReference type="Pfam" id="PF07501">
    <property type="entry name" value="G5"/>
    <property type="match status" value="1"/>
</dbReference>
<dbReference type="EMBL" id="CP038267">
    <property type="protein sequence ID" value="QBR94392.1"/>
    <property type="molecule type" value="Genomic_DNA"/>
</dbReference>
<name>A0A4V1BEF0_9ACTN</name>
<comment type="similarity">
    <text evidence="1">Belongs to the transglycosylase family. Rpf subfamily.</text>
</comment>
<dbReference type="PROSITE" id="PS51109">
    <property type="entry name" value="G5"/>
    <property type="match status" value="1"/>
</dbReference>
<keyword evidence="3" id="KW-0378">Hydrolase</keyword>
<dbReference type="Pfam" id="PF06737">
    <property type="entry name" value="Transglycosylas"/>
    <property type="match status" value="1"/>
</dbReference>
<dbReference type="SUPFAM" id="SSF53955">
    <property type="entry name" value="Lysozyme-like"/>
    <property type="match status" value="1"/>
</dbReference>
<accession>A0A4V1BEF0</accession>
<protein>
    <submittedName>
        <fullName evidence="5">Resuscitation-promoting factor</fullName>
    </submittedName>
</protein>
<dbReference type="OrthoDB" id="1404170at2"/>
<dbReference type="InterPro" id="IPR010618">
    <property type="entry name" value="RPF"/>
</dbReference>
<organism evidence="5 6">
    <name type="scientific">Nocardioides euryhalodurans</name>
    <dbReference type="NCBI Taxonomy" id="2518370"/>
    <lineage>
        <taxon>Bacteria</taxon>
        <taxon>Bacillati</taxon>
        <taxon>Actinomycetota</taxon>
        <taxon>Actinomycetes</taxon>
        <taxon>Propionibacteriales</taxon>
        <taxon>Nocardioidaceae</taxon>
        <taxon>Nocardioides</taxon>
    </lineage>
</organism>
<evidence type="ECO:0000256" key="3">
    <source>
        <dbReference type="ARBA" id="ARBA00022801"/>
    </source>
</evidence>